<evidence type="ECO:0000313" key="3">
    <source>
        <dbReference type="Proteomes" id="UP001229421"/>
    </source>
</evidence>
<dbReference type="EMBL" id="JAUHHV010000002">
    <property type="protein sequence ID" value="KAK1431681.1"/>
    <property type="molecule type" value="Genomic_DNA"/>
</dbReference>
<evidence type="ECO:0000313" key="2">
    <source>
        <dbReference type="EMBL" id="KAK1431681.1"/>
    </source>
</evidence>
<feature type="transmembrane region" description="Helical" evidence="1">
    <location>
        <begin position="6"/>
        <end position="28"/>
    </location>
</feature>
<keyword evidence="1" id="KW-0472">Membrane</keyword>
<evidence type="ECO:0000256" key="1">
    <source>
        <dbReference type="SAM" id="Phobius"/>
    </source>
</evidence>
<protein>
    <submittedName>
        <fullName evidence="2">Uncharacterized protein</fullName>
    </submittedName>
</protein>
<comment type="caution">
    <text evidence="2">The sequence shown here is derived from an EMBL/GenBank/DDBJ whole genome shotgun (WGS) entry which is preliminary data.</text>
</comment>
<keyword evidence="1" id="KW-0812">Transmembrane</keyword>
<keyword evidence="3" id="KW-1185">Reference proteome</keyword>
<keyword evidence="1" id="KW-1133">Transmembrane helix</keyword>
<proteinExistence type="predicted"/>
<accession>A0AAD8L2K8</accession>
<dbReference type="AlphaFoldDB" id="A0AAD8L2K8"/>
<reference evidence="2" key="1">
    <citation type="journal article" date="2023" name="bioRxiv">
        <title>Improved chromosome-level genome assembly for marigold (Tagetes erecta).</title>
        <authorList>
            <person name="Jiang F."/>
            <person name="Yuan L."/>
            <person name="Wang S."/>
            <person name="Wang H."/>
            <person name="Xu D."/>
            <person name="Wang A."/>
            <person name="Fan W."/>
        </authorList>
    </citation>
    <scope>NUCLEOTIDE SEQUENCE</scope>
    <source>
        <strain evidence="2">WSJ</strain>
        <tissue evidence="2">Leaf</tissue>
    </source>
</reference>
<organism evidence="2 3">
    <name type="scientific">Tagetes erecta</name>
    <name type="common">African marigold</name>
    <dbReference type="NCBI Taxonomy" id="13708"/>
    <lineage>
        <taxon>Eukaryota</taxon>
        <taxon>Viridiplantae</taxon>
        <taxon>Streptophyta</taxon>
        <taxon>Embryophyta</taxon>
        <taxon>Tracheophyta</taxon>
        <taxon>Spermatophyta</taxon>
        <taxon>Magnoliopsida</taxon>
        <taxon>eudicotyledons</taxon>
        <taxon>Gunneridae</taxon>
        <taxon>Pentapetalae</taxon>
        <taxon>asterids</taxon>
        <taxon>campanulids</taxon>
        <taxon>Asterales</taxon>
        <taxon>Asteraceae</taxon>
        <taxon>Asteroideae</taxon>
        <taxon>Heliantheae alliance</taxon>
        <taxon>Tageteae</taxon>
        <taxon>Tagetes</taxon>
    </lineage>
</organism>
<dbReference type="Proteomes" id="UP001229421">
    <property type="component" value="Unassembled WGS sequence"/>
</dbReference>
<gene>
    <name evidence="2" type="ORF">QVD17_08222</name>
</gene>
<name>A0AAD8L2K8_TARER</name>
<sequence>MSPSSLSVLPASDGGYFVHVIVAGGLWWQRTRRKFDTERDICCLDRLRVAKSFAGVSYVAQQLDGGNVRRSALILELCDIDEFGDDKMMGHLMK</sequence>